<evidence type="ECO:0000256" key="3">
    <source>
        <dbReference type="SAM" id="MobiDB-lite"/>
    </source>
</evidence>
<feature type="chain" id="PRO_5045523282" evidence="4">
    <location>
        <begin position="19"/>
        <end position="1076"/>
    </location>
</feature>
<proteinExistence type="inferred from homology"/>
<keyword evidence="1" id="KW-0812">Transmembrane</keyword>
<keyword evidence="4" id="KW-0732">Signal</keyword>
<evidence type="ECO:0000256" key="4">
    <source>
        <dbReference type="SAM" id="SignalP"/>
    </source>
</evidence>
<gene>
    <name evidence="7" type="ORF">KTQ36_02590</name>
</gene>
<dbReference type="Pfam" id="PF07715">
    <property type="entry name" value="Plug"/>
    <property type="match status" value="1"/>
</dbReference>
<organism evidence="7 8">
    <name type="scientific">Sphingomicrobium clamense</name>
    <dbReference type="NCBI Taxonomy" id="2851013"/>
    <lineage>
        <taxon>Bacteria</taxon>
        <taxon>Pseudomonadati</taxon>
        <taxon>Pseudomonadota</taxon>
        <taxon>Alphaproteobacteria</taxon>
        <taxon>Sphingomonadales</taxon>
        <taxon>Sphingomonadaceae</taxon>
        <taxon>Sphingomicrobium</taxon>
    </lineage>
</organism>
<feature type="compositionally biased region" description="Acidic residues" evidence="3">
    <location>
        <begin position="27"/>
        <end position="44"/>
    </location>
</feature>
<feature type="domain" description="TonB-dependent receptor-like beta-barrel" evidence="5">
    <location>
        <begin position="525"/>
        <end position="1036"/>
    </location>
</feature>
<evidence type="ECO:0000256" key="1">
    <source>
        <dbReference type="PROSITE-ProRule" id="PRU01360"/>
    </source>
</evidence>
<keyword evidence="7" id="KW-0675">Receptor</keyword>
<dbReference type="InterPro" id="IPR012910">
    <property type="entry name" value="Plug_dom"/>
</dbReference>
<comment type="similarity">
    <text evidence="1 2">Belongs to the TonB-dependent receptor family.</text>
</comment>
<feature type="domain" description="TonB-dependent receptor plug" evidence="6">
    <location>
        <begin position="71"/>
        <end position="197"/>
    </location>
</feature>
<keyword evidence="8" id="KW-1185">Reference proteome</keyword>
<dbReference type="InterPro" id="IPR000531">
    <property type="entry name" value="Beta-barrel_TonB"/>
</dbReference>
<dbReference type="RefSeq" id="WP_218632202.1">
    <property type="nucleotide sequence ID" value="NZ_JAHVAH010000001.1"/>
</dbReference>
<feature type="region of interest" description="Disordered" evidence="3">
    <location>
        <begin position="112"/>
        <end position="135"/>
    </location>
</feature>
<reference evidence="7 8" key="1">
    <citation type="submission" date="2021-07" db="EMBL/GenBank/DDBJ databases">
        <title>The draft genome sequence of Sphingomicrobium sp. B8.</title>
        <authorList>
            <person name="Mu L."/>
        </authorList>
    </citation>
    <scope>NUCLEOTIDE SEQUENCE [LARGE SCALE GENOMIC DNA]</scope>
    <source>
        <strain evidence="7 8">B8</strain>
    </source>
</reference>
<feature type="region of interest" description="Disordered" evidence="3">
    <location>
        <begin position="27"/>
        <end position="55"/>
    </location>
</feature>
<dbReference type="PROSITE" id="PS52016">
    <property type="entry name" value="TONB_DEPENDENT_REC_3"/>
    <property type="match status" value="1"/>
</dbReference>
<comment type="subcellular location">
    <subcellularLocation>
        <location evidence="1">Cell outer membrane</location>
        <topology evidence="1">Multi-pass membrane protein</topology>
    </subcellularLocation>
</comment>
<dbReference type="PANTHER" id="PTHR47234">
    <property type="match status" value="1"/>
</dbReference>
<keyword evidence="1 2" id="KW-0472">Membrane</keyword>
<evidence type="ECO:0000256" key="2">
    <source>
        <dbReference type="RuleBase" id="RU003357"/>
    </source>
</evidence>
<dbReference type="PANTHER" id="PTHR47234:SF2">
    <property type="entry name" value="TONB-DEPENDENT RECEPTOR"/>
    <property type="match status" value="1"/>
</dbReference>
<dbReference type="Proteomes" id="UP000698028">
    <property type="component" value="Unassembled WGS sequence"/>
</dbReference>
<dbReference type="InterPro" id="IPR039426">
    <property type="entry name" value="TonB-dep_rcpt-like"/>
</dbReference>
<feature type="signal peptide" evidence="4">
    <location>
        <begin position="1"/>
        <end position="18"/>
    </location>
</feature>
<keyword evidence="1" id="KW-0998">Cell outer membrane</keyword>
<evidence type="ECO:0000259" key="5">
    <source>
        <dbReference type="Pfam" id="PF00593"/>
    </source>
</evidence>
<keyword evidence="1" id="KW-0813">Transport</keyword>
<evidence type="ECO:0000313" key="8">
    <source>
        <dbReference type="Proteomes" id="UP000698028"/>
    </source>
</evidence>
<evidence type="ECO:0000313" key="7">
    <source>
        <dbReference type="EMBL" id="MBW0144183.1"/>
    </source>
</evidence>
<feature type="compositionally biased region" description="Polar residues" evidence="3">
    <location>
        <begin position="112"/>
        <end position="121"/>
    </location>
</feature>
<keyword evidence="2" id="KW-0798">TonB box</keyword>
<evidence type="ECO:0000259" key="6">
    <source>
        <dbReference type="Pfam" id="PF07715"/>
    </source>
</evidence>
<accession>A0ABS6V3Q4</accession>
<sequence>MASTLLMGSVAVSTPAFAQDVADPVMGEEENVPPDALSEPEADQPETAPLATQGEGEIVITGSRIRQDSFNSPTPIQVLDAEQAFQLGVSSATELLQRSTVASGQQIDATINTNAGNSNASEAPPTGGTGSSNIDLRGLGIERTLVLVNGRRLGSAGVRGAPSQPDIGLLPLGMIERIDVVTEGASSIYGADAVAGVVNVILRDEFDGLELFGNIERSEHGGGDIEQISATIGTSGGRARIMAGLEYFNRSRISGADRDFTAGGLRVIEEGEDGTIYTLDSPRNGFFDNALNLADGSFVLYTPGQSDTGVPNFSTQPIGALPANARDYCTSLGPAFCWVNFVYFPFYSDNDERLRADLVQPLERYSFVTNGSYDLDYDNDIKAYFEAYFFNREQEVRASAEQIYMDIPAEIPVLGDDGRFTGDYVDNPLNPFDQDLSPIITLDDLPQTFFVDVQQIRGVLGIQGDMPGEWFRDRRWQFDVSVSYDKGEGFQSQKIIFEPHLYNVTQGLYQREDGTLGCTPVDRTGVNGFFSLNECPIVDFFADNIYTGGPNGDGAFANDAERDYLLGNRTNRTILEQTLYAAYINGDLFDFSWGGGASFAAGYEHRNDKITSQNDIVGVLGLNAAENALVEGETIGSRNLDEVYGELQLILAEDRPAIDLLQIDGAIRYTHESNFGGEETYRLRAMYRPVNWIQLSGSYGTSYRAPNLREQFLADQGGGISGGLDPCINANIQTAIGLSGENDPNLQALIANCVAAGVDFTDTNGNGILDTTTLGTAGITTIPTSTGGNSNLLPETSRSYTATLSVSPPIFTGTDIDLAVSYYDIQIENSVNNLDASIVINRCYNDLNFPNLTSPFCANVSRRTGGNNSSRLLTNVTAGFINSGIETVRGLDFNARVRSNLGGLGWETADLFLAGTASYLLERDQQRITSEPVRDLVGTIGFPEWKMQFTGGLEAGPVTFLTQLNYIGKQTSICYQDLDGNGPACPFNTNFFYAFADGTRPISRQFGRVPAQWYQDVSLTYEFSNDLSLTAGINNLWDNEPPLIDRVAGPNRLNAVASSGYDFIGRTFFLNARFGL</sequence>
<name>A0ABS6V3Q4_9SPHN</name>
<comment type="caution">
    <text evidence="7">The sequence shown here is derived from an EMBL/GenBank/DDBJ whole genome shotgun (WGS) entry which is preliminary data.</text>
</comment>
<dbReference type="EMBL" id="JAHVAH010000001">
    <property type="protein sequence ID" value="MBW0144183.1"/>
    <property type="molecule type" value="Genomic_DNA"/>
</dbReference>
<protein>
    <submittedName>
        <fullName evidence="7">TonB-dependent receptor</fullName>
    </submittedName>
</protein>
<keyword evidence="1" id="KW-1134">Transmembrane beta strand</keyword>
<dbReference type="Pfam" id="PF00593">
    <property type="entry name" value="TonB_dep_Rec_b-barrel"/>
    <property type="match status" value="1"/>
</dbReference>